<keyword evidence="10" id="KW-1185">Reference proteome</keyword>
<comment type="cofactor">
    <cofactor evidence="8">
        <name>Zn(2+)</name>
        <dbReference type="ChEBI" id="CHEBI:29105"/>
    </cofactor>
    <text evidence="8">Binds 2 Zn(2+) ions.</text>
</comment>
<gene>
    <name evidence="8 9" type="primary">rnz</name>
    <name evidence="9" type="ORF">NARC_70068</name>
</gene>
<keyword evidence="5 8" id="KW-0255">Endonuclease</keyword>
<evidence type="ECO:0000313" key="10">
    <source>
        <dbReference type="Proteomes" id="UP000315289"/>
    </source>
</evidence>
<evidence type="ECO:0000256" key="5">
    <source>
        <dbReference type="ARBA" id="ARBA00022759"/>
    </source>
</evidence>
<evidence type="ECO:0000256" key="3">
    <source>
        <dbReference type="ARBA" id="ARBA00022722"/>
    </source>
</evidence>
<feature type="binding site" evidence="8">
    <location>
        <position position="63"/>
    </location>
    <ligand>
        <name>Zn(2+)</name>
        <dbReference type="ChEBI" id="CHEBI:29105"/>
        <label>1</label>
        <note>catalytic</note>
    </ligand>
</feature>
<dbReference type="EC" id="3.1.26.11" evidence="8"/>
<comment type="catalytic activity">
    <reaction evidence="8">
        <text>Endonucleolytic cleavage of RNA, removing extra 3' nucleotides from tRNA precursor, generating 3' termini of tRNAs. A 3'-hydroxy group is left at the tRNA terminus and a 5'-phosphoryl group is left at the trailer molecule.</text>
        <dbReference type="EC" id="3.1.26.11"/>
    </reaction>
</comment>
<dbReference type="InterPro" id="IPR013471">
    <property type="entry name" value="RNase_Z/BN"/>
</dbReference>
<keyword evidence="7 8" id="KW-0862">Zinc</keyword>
<name>A0A557SV56_9ARCH</name>
<feature type="active site" description="Proton acceptor" evidence="8">
    <location>
        <position position="67"/>
    </location>
</feature>
<dbReference type="Gene3D" id="3.60.15.10">
    <property type="entry name" value="Ribonuclease Z/Hydroxyacylglutathione hydrolase-like"/>
    <property type="match status" value="1"/>
</dbReference>
<evidence type="ECO:0000256" key="7">
    <source>
        <dbReference type="ARBA" id="ARBA00022833"/>
    </source>
</evidence>
<organism evidence="9 10">
    <name type="scientific">Candidatus Nitrosocosmicus arcticus</name>
    <dbReference type="NCBI Taxonomy" id="2035267"/>
    <lineage>
        <taxon>Archaea</taxon>
        <taxon>Nitrososphaerota</taxon>
        <taxon>Nitrososphaeria</taxon>
        <taxon>Nitrososphaerales</taxon>
        <taxon>Nitrososphaeraceae</taxon>
        <taxon>Candidatus Nitrosocosmicus</taxon>
    </lineage>
</organism>
<dbReference type="Pfam" id="PF23023">
    <property type="entry name" value="Anti-Pycsar_Apyc1"/>
    <property type="match status" value="1"/>
</dbReference>
<evidence type="ECO:0000256" key="6">
    <source>
        <dbReference type="ARBA" id="ARBA00022801"/>
    </source>
</evidence>
<evidence type="ECO:0000313" key="9">
    <source>
        <dbReference type="EMBL" id="TVP40490.1"/>
    </source>
</evidence>
<feature type="binding site" evidence="8">
    <location>
        <position position="67"/>
    </location>
    <ligand>
        <name>Zn(2+)</name>
        <dbReference type="ChEBI" id="CHEBI:29105"/>
        <label>2</label>
        <note>catalytic</note>
    </ligand>
</feature>
<feature type="binding site" evidence="8">
    <location>
        <position position="214"/>
    </location>
    <ligand>
        <name>Zn(2+)</name>
        <dbReference type="ChEBI" id="CHEBI:29105"/>
        <label>1</label>
        <note>catalytic</note>
    </ligand>
</feature>
<dbReference type="OrthoDB" id="85118at2157"/>
<comment type="caution">
    <text evidence="9">The sequence shown here is derived from an EMBL/GenBank/DDBJ whole genome shotgun (WGS) entry which is preliminary data.</text>
</comment>
<feature type="binding site" evidence="8">
    <location>
        <position position="142"/>
    </location>
    <ligand>
        <name>Zn(2+)</name>
        <dbReference type="ChEBI" id="CHEBI:29105"/>
        <label>1</label>
        <note>catalytic</note>
    </ligand>
</feature>
<feature type="binding site" evidence="8">
    <location>
        <position position="68"/>
    </location>
    <ligand>
        <name>Zn(2+)</name>
        <dbReference type="ChEBI" id="CHEBI:29105"/>
        <label>2</label>
        <note>catalytic</note>
    </ligand>
</feature>
<reference evidence="9 10" key="1">
    <citation type="journal article" date="2019" name="Front. Microbiol.">
        <title>Ammonia Oxidation by the Arctic Terrestrial Thaumarchaeote Candidatus Nitrosocosmicus arcticus Is Stimulated by Increasing Temperatures.</title>
        <authorList>
            <person name="Alves R.J.E."/>
            <person name="Kerou M."/>
            <person name="Zappe A."/>
            <person name="Bittner R."/>
            <person name="Abby S.S."/>
            <person name="Schmidt H.A."/>
            <person name="Pfeifer K."/>
            <person name="Schleper C."/>
        </authorList>
    </citation>
    <scope>NUCLEOTIDE SEQUENCE [LARGE SCALE GENOMIC DNA]</scope>
    <source>
        <strain evidence="9 10">Kfb</strain>
    </source>
</reference>
<evidence type="ECO:0000256" key="8">
    <source>
        <dbReference type="HAMAP-Rule" id="MF_01818"/>
    </source>
</evidence>
<dbReference type="AlphaFoldDB" id="A0A557SV56"/>
<dbReference type="EMBL" id="VOAH01000007">
    <property type="protein sequence ID" value="TVP40490.1"/>
    <property type="molecule type" value="Genomic_DNA"/>
</dbReference>
<comment type="function">
    <text evidence="8">Zinc phosphodiesterase, which displays some tRNA 3'-processing endonuclease activity. Probably involved in tRNA maturation, by removing a 3'-trailer from precursor tRNA.</text>
</comment>
<comment type="subunit">
    <text evidence="1 8">Homodimer.</text>
</comment>
<dbReference type="InterPro" id="IPR036866">
    <property type="entry name" value="RibonucZ/Hydroxyglut_hydro"/>
</dbReference>
<comment type="similarity">
    <text evidence="8">Belongs to the RNase Z family.</text>
</comment>
<evidence type="ECO:0000256" key="1">
    <source>
        <dbReference type="ARBA" id="ARBA00011738"/>
    </source>
</evidence>
<dbReference type="SUPFAM" id="SSF56281">
    <property type="entry name" value="Metallo-hydrolase/oxidoreductase"/>
    <property type="match status" value="1"/>
</dbReference>
<dbReference type="NCBIfam" id="NF000801">
    <property type="entry name" value="PRK00055.1-3"/>
    <property type="match status" value="1"/>
</dbReference>
<dbReference type="PANTHER" id="PTHR46018:SF2">
    <property type="entry name" value="ZINC PHOSPHODIESTERASE ELAC PROTEIN 1"/>
    <property type="match status" value="1"/>
</dbReference>
<keyword evidence="4 8" id="KW-0479">Metal-binding</keyword>
<dbReference type="GO" id="GO:0042781">
    <property type="term" value="F:3'-tRNA processing endoribonuclease activity"/>
    <property type="evidence" value="ECO:0007669"/>
    <property type="project" value="UniProtKB-UniRule"/>
</dbReference>
<feature type="binding site" evidence="8">
    <location>
        <position position="214"/>
    </location>
    <ligand>
        <name>Zn(2+)</name>
        <dbReference type="ChEBI" id="CHEBI:29105"/>
        <label>2</label>
        <note>catalytic</note>
    </ligand>
</feature>
<feature type="binding site" evidence="8">
    <location>
        <position position="65"/>
    </location>
    <ligand>
        <name>Zn(2+)</name>
        <dbReference type="ChEBI" id="CHEBI:29105"/>
        <label>1</label>
        <note>catalytic</note>
    </ligand>
</feature>
<accession>A0A557SV56</accession>
<dbReference type="CDD" id="cd07717">
    <property type="entry name" value="RNaseZ_ZiPD-like_MBL-fold"/>
    <property type="match status" value="1"/>
</dbReference>
<keyword evidence="2 8" id="KW-0819">tRNA processing</keyword>
<dbReference type="Proteomes" id="UP000315289">
    <property type="component" value="Unassembled WGS sequence"/>
</dbReference>
<proteinExistence type="inferred from homology"/>
<dbReference type="HAMAP" id="MF_01818">
    <property type="entry name" value="RNase_Z_BN"/>
    <property type="match status" value="1"/>
</dbReference>
<dbReference type="GO" id="GO:0008270">
    <property type="term" value="F:zinc ion binding"/>
    <property type="evidence" value="ECO:0007669"/>
    <property type="project" value="UniProtKB-UniRule"/>
</dbReference>
<sequence length="309" mass="35002">MVNLEVIFLGTSAAMPAEDRSLSSLVVNRNGTLLIFDAGEGMQYNFIRTRLGFNKKTMLFITHMHSDHILGILGFLQTLSLQGRKTSVDIFGPELLYDFLVENMKLLQIKLTFQLDIHIIPNSKGTLVEEKDYKILYCKSEHGPNICSYAYCLLENERPGKFNIGRAKELGIPEGELYGSLQRGIDVIYDDKLFYSHDIVGPTRPGRKIGISGDTRPSDSLCDFFRNCDLLIFESTFSSNELTKAMESYHSTAIETATLAKLASVHRLCLTHFSSRYKDLDILLDESKSIFVHTELAFDLKIIPVHYLR</sequence>
<evidence type="ECO:0000256" key="4">
    <source>
        <dbReference type="ARBA" id="ARBA00022723"/>
    </source>
</evidence>
<keyword evidence="6 8" id="KW-0378">Hydrolase</keyword>
<keyword evidence="3 8" id="KW-0540">Nuclease</keyword>
<feature type="binding site" evidence="8">
    <location>
        <position position="272"/>
    </location>
    <ligand>
        <name>Zn(2+)</name>
        <dbReference type="ChEBI" id="CHEBI:29105"/>
        <label>2</label>
        <note>catalytic</note>
    </ligand>
</feature>
<protein>
    <recommendedName>
        <fullName evidence="8">Ribonuclease Z</fullName>
        <shortName evidence="8">RNase Z</shortName>
        <ecNumber evidence="8">3.1.26.11</ecNumber>
    </recommendedName>
    <alternativeName>
        <fullName evidence="8">tRNA 3 endonuclease</fullName>
    </alternativeName>
    <alternativeName>
        <fullName evidence="8">tRNase Z</fullName>
    </alternativeName>
</protein>
<evidence type="ECO:0000256" key="2">
    <source>
        <dbReference type="ARBA" id="ARBA00022694"/>
    </source>
</evidence>
<dbReference type="PANTHER" id="PTHR46018">
    <property type="entry name" value="ZINC PHOSPHODIESTERASE ELAC PROTEIN 1"/>
    <property type="match status" value="1"/>
</dbReference>